<organism evidence="1 2">
    <name type="scientific">Thauera aromatica K172</name>
    <dbReference type="NCBI Taxonomy" id="44139"/>
    <lineage>
        <taxon>Bacteria</taxon>
        <taxon>Pseudomonadati</taxon>
        <taxon>Pseudomonadota</taxon>
        <taxon>Betaproteobacteria</taxon>
        <taxon>Rhodocyclales</taxon>
        <taxon>Zoogloeaceae</taxon>
        <taxon>Thauera</taxon>
    </lineage>
</organism>
<keyword evidence="2" id="KW-1185">Reference proteome</keyword>
<sequence length="266" mass="29715">MRGALELKRPSASADVAWNKAVRTPWVKLTAEERAAGWPDAFTPENLARLQHPYEGTDPEKKRARRDQAALLDALRTNIEDGTLPTVERTRTENEMERRAVTNWNAPRSTWARGLFCNDDRPPTVIQPIKVGERTVTCHVIERAAFRDFLAAQGIEPSEHIRAWLRPLEQAEARQKEAEPASLTPMKRAAIIKRLGRRFEALASALDRPELWAKACRVPEGASPDGKRGWYYLESIEAECCARYGGPSPAAAVDMSPAGQLRAIGK</sequence>
<dbReference type="EMBL" id="CP028339">
    <property type="protein sequence ID" value="AVR89772.1"/>
    <property type="molecule type" value="Genomic_DNA"/>
</dbReference>
<protein>
    <submittedName>
        <fullName evidence="1">Uncharacterized protein</fullName>
    </submittedName>
</protein>
<gene>
    <name evidence="1" type="ORF">Tharo_2891</name>
</gene>
<accession>A0A2R4BRE2</accession>
<proteinExistence type="predicted"/>
<name>A0A2R4BRE2_THAAR</name>
<reference evidence="1 2" key="1">
    <citation type="submission" date="2018-03" db="EMBL/GenBank/DDBJ databases">
        <title>Complete genome sequence of Thauera aromatica, a model organism for studying aromatic compound degradation under denitrifying conditions.</title>
        <authorList>
            <person name="Lo H.-Y."/>
            <person name="Goris T."/>
            <person name="Boll M."/>
            <person name="Mueller J.A."/>
        </authorList>
    </citation>
    <scope>NUCLEOTIDE SEQUENCE [LARGE SCALE GENOMIC DNA]</scope>
    <source>
        <strain evidence="1 2">K172</strain>
    </source>
</reference>
<dbReference type="AlphaFoldDB" id="A0A2R4BRE2"/>
<evidence type="ECO:0000313" key="1">
    <source>
        <dbReference type="EMBL" id="AVR89772.1"/>
    </source>
</evidence>
<dbReference type="Proteomes" id="UP000241885">
    <property type="component" value="Chromosome"/>
</dbReference>
<evidence type="ECO:0000313" key="2">
    <source>
        <dbReference type="Proteomes" id="UP000241885"/>
    </source>
</evidence>
<dbReference type="KEGG" id="tak:Tharo_2891"/>